<dbReference type="GeneTree" id="ENSGT00950000186203"/>
<reference evidence="1" key="3">
    <citation type="submission" date="2025-09" db="UniProtKB">
        <authorList>
            <consortium name="Ensembl"/>
        </authorList>
    </citation>
    <scope>IDENTIFICATION</scope>
</reference>
<protein>
    <submittedName>
        <fullName evidence="1">Uncharacterized protein</fullName>
    </submittedName>
</protein>
<name>A0A803SUV7_ANOCA</name>
<accession>A0A803SUV7</accession>
<organism evidence="1 2">
    <name type="scientific">Anolis carolinensis</name>
    <name type="common">Green anole</name>
    <name type="synonym">American chameleon</name>
    <dbReference type="NCBI Taxonomy" id="28377"/>
    <lineage>
        <taxon>Eukaryota</taxon>
        <taxon>Metazoa</taxon>
        <taxon>Chordata</taxon>
        <taxon>Craniata</taxon>
        <taxon>Vertebrata</taxon>
        <taxon>Euteleostomi</taxon>
        <taxon>Lepidosauria</taxon>
        <taxon>Squamata</taxon>
        <taxon>Bifurcata</taxon>
        <taxon>Unidentata</taxon>
        <taxon>Episquamata</taxon>
        <taxon>Toxicofera</taxon>
        <taxon>Iguania</taxon>
        <taxon>Dactyloidae</taxon>
        <taxon>Anolis</taxon>
    </lineage>
</organism>
<dbReference type="AlphaFoldDB" id="A0A803SUV7"/>
<proteinExistence type="predicted"/>
<reference evidence="1" key="1">
    <citation type="submission" date="2009-12" db="EMBL/GenBank/DDBJ databases">
        <title>The Genome Sequence of Anolis carolinensis (Green Anole Lizard).</title>
        <authorList>
            <consortium name="The Genome Sequencing Platform"/>
            <person name="Di Palma F."/>
            <person name="Alfoldi J."/>
            <person name="Heiman D."/>
            <person name="Young S."/>
            <person name="Grabherr M."/>
            <person name="Johnson J."/>
            <person name="Lander E.S."/>
            <person name="Lindblad-Toh K."/>
        </authorList>
    </citation>
    <scope>NUCLEOTIDE SEQUENCE [LARGE SCALE GENOMIC DNA]</scope>
    <source>
        <strain evidence="1">JBL SC #1</strain>
    </source>
</reference>
<evidence type="ECO:0000313" key="1">
    <source>
        <dbReference type="Ensembl" id="ENSACAP00000026747.1"/>
    </source>
</evidence>
<dbReference type="Proteomes" id="UP000001646">
    <property type="component" value="Unplaced"/>
</dbReference>
<keyword evidence="2" id="KW-1185">Reference proteome</keyword>
<reference evidence="1" key="2">
    <citation type="submission" date="2025-08" db="UniProtKB">
        <authorList>
            <consortium name="Ensembl"/>
        </authorList>
    </citation>
    <scope>IDENTIFICATION</scope>
</reference>
<sequence>MCRQGEVGISRSDDIEDTRLEVEVLHRQLLLAQLMGLLCRDGGVNITTAFVSGDALAKGAAPDAQLEVLFLCEGPGHLFSRSDGEGELPPCLAHGDGGADVSRMDLHVAPGYVFADAQAGPTGPLPAVDRAVLKSRWQVVHLCFVDLLVNALLHVLEYDGQLQRKKGDNHPRVRDLGILAA</sequence>
<evidence type="ECO:0000313" key="2">
    <source>
        <dbReference type="Proteomes" id="UP000001646"/>
    </source>
</evidence>
<dbReference type="Ensembl" id="ENSACAT00000057883.1">
    <property type="protein sequence ID" value="ENSACAP00000026747.1"/>
    <property type="gene ID" value="ENSACAG00000039480.1"/>
</dbReference>
<dbReference type="InParanoid" id="A0A803SUV7"/>